<dbReference type="CDD" id="cd00143">
    <property type="entry name" value="PP2Cc"/>
    <property type="match status" value="1"/>
</dbReference>
<name>A0A1B7NH49_9AGAM</name>
<dbReference type="Proteomes" id="UP000092154">
    <property type="component" value="Unassembled WGS sequence"/>
</dbReference>
<reference evidence="2 3" key="1">
    <citation type="submission" date="2016-06" db="EMBL/GenBank/DDBJ databases">
        <title>Comparative genomics of the ectomycorrhizal sister species Rhizopogon vinicolor and Rhizopogon vesiculosus (Basidiomycota: Boletales) reveals a divergence of the mating type B locus.</title>
        <authorList>
            <consortium name="DOE Joint Genome Institute"/>
            <person name="Mujic A.B."/>
            <person name="Kuo A."/>
            <person name="Tritt A."/>
            <person name="Lipzen A."/>
            <person name="Chen C."/>
            <person name="Johnson J."/>
            <person name="Sharma A."/>
            <person name="Barry K."/>
            <person name="Grigoriev I.V."/>
            <person name="Spatafora J.W."/>
        </authorList>
    </citation>
    <scope>NUCLEOTIDE SEQUENCE [LARGE SCALE GENOMIC DNA]</scope>
    <source>
        <strain evidence="2 3">AM-OR11-026</strain>
    </source>
</reference>
<dbReference type="GO" id="GO:0004722">
    <property type="term" value="F:protein serine/threonine phosphatase activity"/>
    <property type="evidence" value="ECO:0007669"/>
    <property type="project" value="InterPro"/>
</dbReference>
<feature type="domain" description="PPM-type phosphatase" evidence="1">
    <location>
        <begin position="76"/>
        <end position="432"/>
    </location>
</feature>
<dbReference type="PANTHER" id="PTHR13832">
    <property type="entry name" value="PROTEIN PHOSPHATASE 2C"/>
    <property type="match status" value="1"/>
</dbReference>
<evidence type="ECO:0000259" key="1">
    <source>
        <dbReference type="PROSITE" id="PS51746"/>
    </source>
</evidence>
<evidence type="ECO:0000313" key="2">
    <source>
        <dbReference type="EMBL" id="OAX44154.1"/>
    </source>
</evidence>
<dbReference type="InParanoid" id="A0A1B7NH49"/>
<dbReference type="InterPro" id="IPR015655">
    <property type="entry name" value="PP2C"/>
</dbReference>
<dbReference type="InterPro" id="IPR001932">
    <property type="entry name" value="PPM-type_phosphatase-like_dom"/>
</dbReference>
<accession>A0A1B7NH49</accession>
<dbReference type="PROSITE" id="PS51746">
    <property type="entry name" value="PPM_2"/>
    <property type="match status" value="1"/>
</dbReference>
<dbReference type="PANTHER" id="PTHR13832:SF792">
    <property type="entry name" value="GM14286P"/>
    <property type="match status" value="1"/>
</dbReference>
<dbReference type="Gene3D" id="3.60.40.10">
    <property type="entry name" value="PPM-type phosphatase domain"/>
    <property type="match status" value="1"/>
</dbReference>
<dbReference type="Pfam" id="PF00481">
    <property type="entry name" value="PP2C"/>
    <property type="match status" value="1"/>
</dbReference>
<dbReference type="SMART" id="SM00332">
    <property type="entry name" value="PP2Cc"/>
    <property type="match status" value="1"/>
</dbReference>
<dbReference type="OrthoDB" id="420076at2759"/>
<keyword evidence="3" id="KW-1185">Reference proteome</keyword>
<sequence length="433" mass="49305">MIYSTVNLQAATSTENLQALEEVKDFRTTDLGRGGKERWTYHLLPEAALDAELHNMSNATSSRSVDSVTFQPCAAYANLNQDRYSIEEWELPGGVWQFTAIYDGHCGHDTVNYVHRRLPSMVRMSLQALLQSAPITSLKPELVSEALRNTVRHLDESIRSDLFDFLPYDHLTKMSDAQLNRRISQRYSEWDTISTRCTQGSTILLTLSDPLKKNVWILNLGDSMAVLGGRSLSGKWSAMIVNSMHNGNNPTECQRIQREHPSERACMTDNRVLGYLAPTRALGDTWLKVPSVYTRRAFAPHVQDWLTPLQVAEYASRILTPPYVSDLPEVFHYSLDVIPKQEIILILSSDGLQDLYDSHDVQMSDQEMADRWVRLIGRHTRPTKDADLQSNLALRLLRDAVGGNNIELVSRNLTLEMEDKWMDDVTILVQRFR</sequence>
<dbReference type="SUPFAM" id="SSF81606">
    <property type="entry name" value="PP2C-like"/>
    <property type="match status" value="1"/>
</dbReference>
<gene>
    <name evidence="2" type="ORF">K503DRAFT_778751</name>
</gene>
<organism evidence="2 3">
    <name type="scientific">Rhizopogon vinicolor AM-OR11-026</name>
    <dbReference type="NCBI Taxonomy" id="1314800"/>
    <lineage>
        <taxon>Eukaryota</taxon>
        <taxon>Fungi</taxon>
        <taxon>Dikarya</taxon>
        <taxon>Basidiomycota</taxon>
        <taxon>Agaricomycotina</taxon>
        <taxon>Agaricomycetes</taxon>
        <taxon>Agaricomycetidae</taxon>
        <taxon>Boletales</taxon>
        <taxon>Suillineae</taxon>
        <taxon>Rhizopogonaceae</taxon>
        <taxon>Rhizopogon</taxon>
    </lineage>
</organism>
<dbReference type="InterPro" id="IPR036457">
    <property type="entry name" value="PPM-type-like_dom_sf"/>
</dbReference>
<dbReference type="AlphaFoldDB" id="A0A1B7NH49"/>
<protein>
    <submittedName>
        <fullName evidence="2">Protein serine/threonine phosphatase 2C</fullName>
    </submittedName>
</protein>
<dbReference type="STRING" id="1314800.A0A1B7NH49"/>
<dbReference type="EMBL" id="KV448128">
    <property type="protein sequence ID" value="OAX44154.1"/>
    <property type="molecule type" value="Genomic_DNA"/>
</dbReference>
<proteinExistence type="predicted"/>
<evidence type="ECO:0000313" key="3">
    <source>
        <dbReference type="Proteomes" id="UP000092154"/>
    </source>
</evidence>